<dbReference type="Proteomes" id="UP000584374">
    <property type="component" value="Unassembled WGS sequence"/>
</dbReference>
<dbReference type="AlphaFoldDB" id="A0A840Q478"/>
<proteinExistence type="predicted"/>
<dbReference type="RefSeq" id="WP_184726701.1">
    <property type="nucleotide sequence ID" value="NZ_JACHIW010000001.1"/>
</dbReference>
<keyword evidence="2" id="KW-1185">Reference proteome</keyword>
<gene>
    <name evidence="1" type="ORF">BJ970_002878</name>
</gene>
<protein>
    <submittedName>
        <fullName evidence="1">Uncharacterized protein</fullName>
    </submittedName>
</protein>
<name>A0A840Q478_9PSEU</name>
<evidence type="ECO:0000313" key="1">
    <source>
        <dbReference type="EMBL" id="MBB5155344.1"/>
    </source>
</evidence>
<sequence length="335" mass="35200">MARKQRGPVHRLVVLTASLGFTIGVGIPTALAAGGDGVISGGDGGNPKADQLRRERAWVRPGPLRFGAEAYEEVRSAATAAARQADCTISAADATRLTLSTTWPEVAGSGEAPSPMALSRYDDKTALADPEQRARGLFFNPGVGIWQLDSAGLGARETAGTAIDSAGAAKKVAPYMVGKYCNAVKRGSSAARARAAAWSAWHACDQGACESIYQRLGDDGVTKDSNVTRYGGAQPRSCTYEGAKYDCLYVDPSAAQGDDAWTAPDFGPAPVPSPFYVFTYAEGGKTYEVRYWLKTDSGANTDVSASRELGVNARTKLFWAAESDLCDTTTATGNC</sequence>
<dbReference type="EMBL" id="JACHIW010000001">
    <property type="protein sequence ID" value="MBB5155344.1"/>
    <property type="molecule type" value="Genomic_DNA"/>
</dbReference>
<comment type="caution">
    <text evidence="1">The sequence shown here is derived from an EMBL/GenBank/DDBJ whole genome shotgun (WGS) entry which is preliminary data.</text>
</comment>
<organism evidence="1 2">
    <name type="scientific">Saccharopolyspora phatthalungensis</name>
    <dbReference type="NCBI Taxonomy" id="664693"/>
    <lineage>
        <taxon>Bacteria</taxon>
        <taxon>Bacillati</taxon>
        <taxon>Actinomycetota</taxon>
        <taxon>Actinomycetes</taxon>
        <taxon>Pseudonocardiales</taxon>
        <taxon>Pseudonocardiaceae</taxon>
        <taxon>Saccharopolyspora</taxon>
    </lineage>
</organism>
<evidence type="ECO:0000313" key="2">
    <source>
        <dbReference type="Proteomes" id="UP000584374"/>
    </source>
</evidence>
<reference evidence="1 2" key="1">
    <citation type="submission" date="2020-08" db="EMBL/GenBank/DDBJ databases">
        <title>Sequencing the genomes of 1000 actinobacteria strains.</title>
        <authorList>
            <person name="Klenk H.-P."/>
        </authorList>
    </citation>
    <scope>NUCLEOTIDE SEQUENCE [LARGE SCALE GENOMIC DNA]</scope>
    <source>
        <strain evidence="1 2">DSM 45584</strain>
    </source>
</reference>
<accession>A0A840Q478</accession>